<evidence type="ECO:0000256" key="1">
    <source>
        <dbReference type="ARBA" id="ARBA00005525"/>
    </source>
</evidence>
<comment type="similarity">
    <text evidence="1 4">Belongs to the pyrroline-5-carboxylate reductase family.</text>
</comment>
<reference evidence="8 9" key="1">
    <citation type="journal article" date="2023" name="Microbiol. Spectr.">
        <title>Symbiosis of Carpenter Bees with Uncharacterized Lactic Acid Bacteria Showing NAD Auxotrophy.</title>
        <authorList>
            <person name="Kawasaki S."/>
            <person name="Ozawa K."/>
            <person name="Mori T."/>
            <person name="Yamamoto A."/>
            <person name="Ito M."/>
            <person name="Ohkuma M."/>
            <person name="Sakamoto M."/>
            <person name="Matsutani M."/>
        </authorList>
    </citation>
    <scope>NUCLEOTIDE SEQUENCE [LARGE SCALE GENOMIC DNA]</scope>
    <source>
        <strain evidence="8 9">KimH</strain>
    </source>
</reference>
<dbReference type="EC" id="1.5.1.2" evidence="4 5"/>
<comment type="catalytic activity">
    <reaction evidence="4">
        <text>L-proline + NAD(+) = (S)-1-pyrroline-5-carboxylate + NADH + 2 H(+)</text>
        <dbReference type="Rhea" id="RHEA:14105"/>
        <dbReference type="ChEBI" id="CHEBI:15378"/>
        <dbReference type="ChEBI" id="CHEBI:17388"/>
        <dbReference type="ChEBI" id="CHEBI:57540"/>
        <dbReference type="ChEBI" id="CHEBI:57945"/>
        <dbReference type="ChEBI" id="CHEBI:60039"/>
        <dbReference type="EC" id="1.5.1.2"/>
    </reaction>
</comment>
<dbReference type="Pfam" id="PF03807">
    <property type="entry name" value="F420_oxidored"/>
    <property type="match status" value="1"/>
</dbReference>
<dbReference type="InterPro" id="IPR028939">
    <property type="entry name" value="P5C_Rdtase_cat_N"/>
</dbReference>
<feature type="domain" description="Pyrroline-5-carboxylate reductase catalytic N-terminal" evidence="6">
    <location>
        <begin position="7"/>
        <end position="101"/>
    </location>
</feature>
<dbReference type="InterPro" id="IPR008927">
    <property type="entry name" value="6-PGluconate_DH-like_C_sf"/>
</dbReference>
<comment type="function">
    <text evidence="4">Catalyzes the reduction of 1-pyrroline-5-carboxylate (PCA) to L-proline.</text>
</comment>
<feature type="domain" description="Pyrroline-5-carboxylate reductase dimerisation" evidence="7">
    <location>
        <begin position="168"/>
        <end position="262"/>
    </location>
</feature>
<comment type="catalytic activity">
    <reaction evidence="4">
        <text>L-proline + NADP(+) = (S)-1-pyrroline-5-carboxylate + NADPH + 2 H(+)</text>
        <dbReference type="Rhea" id="RHEA:14109"/>
        <dbReference type="ChEBI" id="CHEBI:15378"/>
        <dbReference type="ChEBI" id="CHEBI:17388"/>
        <dbReference type="ChEBI" id="CHEBI:57783"/>
        <dbReference type="ChEBI" id="CHEBI:58349"/>
        <dbReference type="ChEBI" id="CHEBI:60039"/>
        <dbReference type="EC" id="1.5.1.2"/>
    </reaction>
</comment>
<dbReference type="EMBL" id="AP026800">
    <property type="protein sequence ID" value="BDR54432.1"/>
    <property type="molecule type" value="Genomic_DNA"/>
</dbReference>
<keyword evidence="4" id="KW-0028">Amino-acid biosynthesis</keyword>
<evidence type="ECO:0000259" key="7">
    <source>
        <dbReference type="Pfam" id="PF14748"/>
    </source>
</evidence>
<evidence type="ECO:0000256" key="2">
    <source>
        <dbReference type="ARBA" id="ARBA00022857"/>
    </source>
</evidence>
<comment type="pathway">
    <text evidence="4">Amino-acid biosynthesis; L-proline biosynthesis; L-proline from L-glutamate 5-semialdehyde: step 1/1.</text>
</comment>
<keyword evidence="4" id="KW-0641">Proline biosynthesis</keyword>
<comment type="subcellular location">
    <subcellularLocation>
        <location evidence="4">Cytoplasm</location>
    </subcellularLocation>
</comment>
<dbReference type="NCBIfam" id="TIGR00112">
    <property type="entry name" value="proC"/>
    <property type="match status" value="1"/>
</dbReference>
<dbReference type="Proteomes" id="UP001321748">
    <property type="component" value="Chromosome"/>
</dbReference>
<dbReference type="HAMAP" id="MF_01925">
    <property type="entry name" value="P5C_reductase"/>
    <property type="match status" value="1"/>
</dbReference>
<dbReference type="PANTHER" id="PTHR11645:SF0">
    <property type="entry name" value="PYRROLINE-5-CARBOXYLATE REDUCTASE 3"/>
    <property type="match status" value="1"/>
</dbReference>
<protein>
    <recommendedName>
        <fullName evidence="4 5">Pyrroline-5-carboxylate reductase</fullName>
        <shortName evidence="4">P5C reductase</shortName>
        <shortName evidence="4">P5CR</shortName>
        <ecNumber evidence="4 5">1.5.1.2</ecNumber>
    </recommendedName>
    <alternativeName>
        <fullName evidence="4">PCA reductase</fullName>
    </alternativeName>
</protein>
<evidence type="ECO:0000256" key="3">
    <source>
        <dbReference type="ARBA" id="ARBA00023002"/>
    </source>
</evidence>
<dbReference type="InterPro" id="IPR000304">
    <property type="entry name" value="Pyrroline-COOH_reductase"/>
</dbReference>
<evidence type="ECO:0000313" key="9">
    <source>
        <dbReference type="Proteomes" id="UP001321748"/>
    </source>
</evidence>
<sequence>MASTDVTIGFIGYGNMGQAIAEGLVRAGVVTGQQIMATTPHFDTLKTKTDRIGARAVRTAAEIAQAADIVVVAVKPYQVEEALEPIVEDLAQDNRFVLSIVGGYTHSWYEDVLKANTHLICAVPNTPIAVGKGILVTETTHSLTSDQYRQFTDVFGPIALIEEVSTAQLGIATTVAGCAPAFTAMYMEALADAGVKYGLARGSAYRLAAQMVEGTGALYLATGMNPGAMKDQVTSPGGTTIKGVSALEKAGFRGAVIDAVDAIEGN</sequence>
<keyword evidence="9" id="KW-1185">Reference proteome</keyword>
<dbReference type="PIRSF" id="PIRSF000193">
    <property type="entry name" value="Pyrrol-5-carb_rd"/>
    <property type="match status" value="1"/>
</dbReference>
<dbReference type="SUPFAM" id="SSF48179">
    <property type="entry name" value="6-phosphogluconate dehydrogenase C-terminal domain-like"/>
    <property type="match status" value="1"/>
</dbReference>
<gene>
    <name evidence="4 8" type="primary">proC</name>
    <name evidence="8" type="ORF">KIMH_05430</name>
</gene>
<evidence type="ECO:0000256" key="5">
    <source>
        <dbReference type="NCBIfam" id="TIGR00112"/>
    </source>
</evidence>
<keyword evidence="2 4" id="KW-0521">NADP</keyword>
<dbReference type="RefSeq" id="WP_317643438.1">
    <property type="nucleotide sequence ID" value="NZ_AP026800.1"/>
</dbReference>
<dbReference type="PANTHER" id="PTHR11645">
    <property type="entry name" value="PYRROLINE-5-CARBOXYLATE REDUCTASE"/>
    <property type="match status" value="1"/>
</dbReference>
<accession>A0ABN6SEI6</accession>
<evidence type="ECO:0000313" key="8">
    <source>
        <dbReference type="EMBL" id="BDR54432.1"/>
    </source>
</evidence>
<keyword evidence="4" id="KW-0963">Cytoplasm</keyword>
<dbReference type="Pfam" id="PF14748">
    <property type="entry name" value="P5CR_dimer"/>
    <property type="match status" value="1"/>
</dbReference>
<keyword evidence="3 4" id="KW-0560">Oxidoreductase</keyword>
<evidence type="ECO:0000256" key="4">
    <source>
        <dbReference type="HAMAP-Rule" id="MF_01925"/>
    </source>
</evidence>
<name>A0ABN6SEI6_9BIFI</name>
<dbReference type="Gene3D" id="3.40.50.720">
    <property type="entry name" value="NAD(P)-binding Rossmann-like Domain"/>
    <property type="match status" value="1"/>
</dbReference>
<dbReference type="InterPro" id="IPR029036">
    <property type="entry name" value="P5CR_dimer"/>
</dbReference>
<dbReference type="Gene3D" id="1.10.3730.10">
    <property type="entry name" value="ProC C-terminal domain-like"/>
    <property type="match status" value="1"/>
</dbReference>
<dbReference type="InterPro" id="IPR036291">
    <property type="entry name" value="NAD(P)-bd_dom_sf"/>
</dbReference>
<proteinExistence type="inferred from homology"/>
<dbReference type="SUPFAM" id="SSF51735">
    <property type="entry name" value="NAD(P)-binding Rossmann-fold domains"/>
    <property type="match status" value="1"/>
</dbReference>
<evidence type="ECO:0000259" key="6">
    <source>
        <dbReference type="Pfam" id="PF03807"/>
    </source>
</evidence>
<organism evidence="8 9">
    <name type="scientific">Bombiscardovia apis</name>
    <dbReference type="NCBI Taxonomy" id="2932182"/>
    <lineage>
        <taxon>Bacteria</taxon>
        <taxon>Bacillati</taxon>
        <taxon>Actinomycetota</taxon>
        <taxon>Actinomycetes</taxon>
        <taxon>Bifidobacteriales</taxon>
        <taxon>Bifidobacteriaceae</taxon>
        <taxon>Bombiscardovia</taxon>
    </lineage>
</organism>